<feature type="domain" description="MULE transposase" evidence="2">
    <location>
        <begin position="1"/>
        <end position="60"/>
    </location>
</feature>
<dbReference type="EMBL" id="CAJVQB010015020">
    <property type="protein sequence ID" value="CAG8772016.1"/>
    <property type="molecule type" value="Genomic_DNA"/>
</dbReference>
<evidence type="ECO:0000256" key="1">
    <source>
        <dbReference type="SAM" id="MobiDB-lite"/>
    </source>
</evidence>
<keyword evidence="4" id="KW-1185">Reference proteome</keyword>
<evidence type="ECO:0000313" key="4">
    <source>
        <dbReference type="Proteomes" id="UP000789901"/>
    </source>
</evidence>
<proteinExistence type="predicted"/>
<dbReference type="Pfam" id="PF10551">
    <property type="entry name" value="MULE"/>
    <property type="match status" value="1"/>
</dbReference>
<organism evidence="3 4">
    <name type="scientific">Gigaspora margarita</name>
    <dbReference type="NCBI Taxonomy" id="4874"/>
    <lineage>
        <taxon>Eukaryota</taxon>
        <taxon>Fungi</taxon>
        <taxon>Fungi incertae sedis</taxon>
        <taxon>Mucoromycota</taxon>
        <taxon>Glomeromycotina</taxon>
        <taxon>Glomeromycetes</taxon>
        <taxon>Diversisporales</taxon>
        <taxon>Gigasporaceae</taxon>
        <taxon>Gigaspora</taxon>
    </lineage>
</organism>
<feature type="compositionally biased region" description="Basic and acidic residues" evidence="1">
    <location>
        <begin position="282"/>
        <end position="292"/>
    </location>
</feature>
<name>A0ABN7VHC9_GIGMA</name>
<protein>
    <submittedName>
        <fullName evidence="3">35288_t:CDS:1</fullName>
    </submittedName>
</protein>
<gene>
    <name evidence="3" type="ORF">GMARGA_LOCUS18641</name>
</gene>
<evidence type="ECO:0000259" key="2">
    <source>
        <dbReference type="Pfam" id="PF10551"/>
    </source>
</evidence>
<dbReference type="InterPro" id="IPR018289">
    <property type="entry name" value="MULE_transposase_dom"/>
</dbReference>
<evidence type="ECO:0000313" key="3">
    <source>
        <dbReference type="EMBL" id="CAG8772016.1"/>
    </source>
</evidence>
<dbReference type="PANTHER" id="PTHR47718">
    <property type="entry name" value="OS01G0519700 PROTEIN"/>
    <property type="match status" value="1"/>
</dbReference>
<dbReference type="Proteomes" id="UP000789901">
    <property type="component" value="Unassembled WGS sequence"/>
</dbReference>
<sequence length="318" mass="36964">MPLSIFVGFNRHRQNILLTQALLSDESTDSYIWMFEEILKVTKRQLAVMITDADPAVDSAHLRNSLGNDYSKFTEEFYSCKNSLAKETFEKKFKDICQNFPSAKLYMELLDLQDKKVEYNVWKLAIPCIKSQEKTNFLFKKVDECLERILMPNILQRQRDEINQSIYYEAIKSLDNDIEGSCNDEQEIEICDTSAIKAQQILLNELIYLVGGLSNVIEVWSVKVANKFYNEEQLIEETASSIMYLGLFSQNNQDVIEESLNLIQQRKVYGELHKFMKEIDKSSEDLSEEKDSQPAGTKWLKSASEQKITKNQRYCKKC</sequence>
<feature type="non-terminal residue" evidence="3">
    <location>
        <position position="318"/>
    </location>
</feature>
<feature type="region of interest" description="Disordered" evidence="1">
    <location>
        <begin position="282"/>
        <end position="304"/>
    </location>
</feature>
<reference evidence="3 4" key="1">
    <citation type="submission" date="2021-06" db="EMBL/GenBank/DDBJ databases">
        <authorList>
            <person name="Kallberg Y."/>
            <person name="Tangrot J."/>
            <person name="Rosling A."/>
        </authorList>
    </citation>
    <scope>NUCLEOTIDE SEQUENCE [LARGE SCALE GENOMIC DNA]</scope>
    <source>
        <strain evidence="3 4">120-4 pot B 10/14</strain>
    </source>
</reference>
<accession>A0ABN7VHC9</accession>
<comment type="caution">
    <text evidence="3">The sequence shown here is derived from an EMBL/GenBank/DDBJ whole genome shotgun (WGS) entry which is preliminary data.</text>
</comment>